<dbReference type="InterPro" id="IPR036764">
    <property type="entry name" value="Peptidase_Prp_sf"/>
</dbReference>
<organism evidence="1 2">
    <name type="scientific">Candidatus Malacoplasma girerdii</name>
    <dbReference type="NCBI Taxonomy" id="1318617"/>
    <lineage>
        <taxon>Bacteria</taxon>
        <taxon>Bacillati</taxon>
        <taxon>Mycoplasmatota</taxon>
        <taxon>Mycoplasmoidales</taxon>
        <taxon>Mycoplasmoidaceae</taxon>
        <taxon>Malacoplasma</taxon>
    </lineage>
</organism>
<dbReference type="Gene3D" id="3.30.70.1490">
    <property type="entry name" value="Cysteine protease Prp"/>
    <property type="match status" value="1"/>
</dbReference>
<dbReference type="EMBL" id="CP007711">
    <property type="protein sequence ID" value="AIV03540.1"/>
    <property type="molecule type" value="Genomic_DNA"/>
</dbReference>
<dbReference type="AlphaFoldDB" id="A0A097SSH9"/>
<sequence length="94" mass="10812">MIEVTFNKNLLVVKNHAKDRLVCCAVSTIMYTCTAWFKKNEIVFFEDPTNTIIAIELKKKTKTSLVKLAMAFSQIQLLQKQYPKDIKVKATKSK</sequence>
<accession>A0A097SSH9</accession>
<reference evidence="1 2" key="1">
    <citation type="journal article" date="2014" name="PLoS ONE">
        <title>An emerging Mycoplasma associated with trichomoniasis, vaginal infection and disease.</title>
        <authorList>
            <consortium name="Vaginal Microbiome Consortium"/>
            <person name="Fettweis J.M."/>
            <person name="Serrano M.G."/>
            <person name="Huang B."/>
            <person name="Brooks J.P."/>
            <person name="Glascock A.L."/>
            <person name="Sheth N.U."/>
            <person name="Strauss J.F.III."/>
            <person name="Jefferson K.K."/>
            <person name="Buck G.A."/>
        </authorList>
    </citation>
    <scope>NUCLEOTIDE SEQUENCE [LARGE SCALE GENOMIC DNA]</scope>
    <source>
        <strain evidence="1 2">VCU_M1</strain>
    </source>
</reference>
<name>A0A097SSH9_9BACT</name>
<keyword evidence="2" id="KW-1185">Reference proteome</keyword>
<dbReference type="KEGG" id="mgj:MGM1_1530"/>
<dbReference type="HOGENOM" id="CLU_2380884_0_0_14"/>
<dbReference type="STRING" id="1318617.MGM1_1530"/>
<gene>
    <name evidence="1" type="ORF">MGM1_1530</name>
</gene>
<evidence type="ECO:0000313" key="2">
    <source>
        <dbReference type="Proteomes" id="UP000030066"/>
    </source>
</evidence>
<dbReference type="Proteomes" id="UP000030066">
    <property type="component" value="Chromosome"/>
</dbReference>
<proteinExistence type="predicted"/>
<dbReference type="SUPFAM" id="SSF118010">
    <property type="entry name" value="TM1457-like"/>
    <property type="match status" value="1"/>
</dbReference>
<protein>
    <submittedName>
        <fullName evidence="1">Uncharacterized protein</fullName>
    </submittedName>
</protein>
<evidence type="ECO:0000313" key="1">
    <source>
        <dbReference type="EMBL" id="AIV03540.1"/>
    </source>
</evidence>